<proteinExistence type="predicted"/>
<comment type="caution">
    <text evidence="1">The sequence shown here is derived from an EMBL/GenBank/DDBJ whole genome shotgun (WGS) entry which is preliminary data.</text>
</comment>
<organism evidence="1 2">
    <name type="scientific">Streptomyces pathocidini</name>
    <dbReference type="NCBI Taxonomy" id="1650571"/>
    <lineage>
        <taxon>Bacteria</taxon>
        <taxon>Bacillati</taxon>
        <taxon>Actinomycetota</taxon>
        <taxon>Actinomycetes</taxon>
        <taxon>Kitasatosporales</taxon>
        <taxon>Streptomycetaceae</taxon>
        <taxon>Streptomyces</taxon>
    </lineage>
</organism>
<accession>A0ABW7UNE7</accession>
<dbReference type="Proteomes" id="UP001611548">
    <property type="component" value="Unassembled WGS sequence"/>
</dbReference>
<name>A0ABW7UNE7_9ACTN</name>
<dbReference type="EMBL" id="JBIRWE010000001">
    <property type="protein sequence ID" value="MFI1962907.1"/>
    <property type="molecule type" value="Genomic_DNA"/>
</dbReference>
<sequence>MTAEPLPRLPLQPEELRRLRMSDRLLTDVWDADACGLIQSTGCRRRLAALHVGPGGDLDGHSGRPEKDTVREPAGHIARTPSYVPYESKEVPRYATGDRIGRQALNATFSREVLASAMASPPAATALVAAATIRAQLLSGPAGQTLEALAAVAPKKGGEVDRMLVEYCARHADRPEQAAPMAIRDFYGSWYAWSFPRCTDGRIPDLVGSALCLTTAVDYVGPADAAGGGGRDAHLAAASEGLACLAGTASTQVLRDIVVATALMKTKDTLVTASAAITDPRGFVHAAGGPVTPEELFRARWWDADLTPVFRAILSTPDYRHLTDDLGTFRAADRCSRIKRAITTAYRYNEIVDLVWDCRHGEWLSEMCVALAMGGGGAVMGIGDACARITDDVLTCDCHENGHEEAAEIAMGSCLFFLVAPRYIVPQQLAAYSTAPDPVSSAYAWRPAGTRLRGVAHTALQPGDMLHSPTWQPLWTGTSDLNGREAPWAAQLARRAVIRCLADPKSQDAVRACEAAATSVLADCDRLNTPASLHELAEPWCRLFDTVLDAVVANSTAHHQATTELRPLIGRIWQQRIIGVDNQSTGAADPVHEQLYADVDHAIRRTYSLPPAEGFAVRRAFLGVVTSAAELSGLNPYARLADGPARLLLDATETSHPFLPPA</sequence>
<reference evidence="1 2" key="1">
    <citation type="submission" date="2024-10" db="EMBL/GenBank/DDBJ databases">
        <title>The Natural Products Discovery Center: Release of the First 8490 Sequenced Strains for Exploring Actinobacteria Biosynthetic Diversity.</title>
        <authorList>
            <person name="Kalkreuter E."/>
            <person name="Kautsar S.A."/>
            <person name="Yang D."/>
            <person name="Bader C.D."/>
            <person name="Teijaro C.N."/>
            <person name="Fluegel L."/>
            <person name="Davis C.M."/>
            <person name="Simpson J.R."/>
            <person name="Lauterbach L."/>
            <person name="Steele A.D."/>
            <person name="Gui C."/>
            <person name="Meng S."/>
            <person name="Li G."/>
            <person name="Viehrig K."/>
            <person name="Ye F."/>
            <person name="Su P."/>
            <person name="Kiefer A.F."/>
            <person name="Nichols A."/>
            <person name="Cepeda A.J."/>
            <person name="Yan W."/>
            <person name="Fan B."/>
            <person name="Jiang Y."/>
            <person name="Adhikari A."/>
            <person name="Zheng C.-J."/>
            <person name="Schuster L."/>
            <person name="Cowan T.M."/>
            <person name="Smanski M.J."/>
            <person name="Chevrette M.G."/>
            <person name="De Carvalho L.P.S."/>
            <person name="Shen B."/>
        </authorList>
    </citation>
    <scope>NUCLEOTIDE SEQUENCE [LARGE SCALE GENOMIC DNA]</scope>
    <source>
        <strain evidence="1 2">NPDC020327</strain>
    </source>
</reference>
<gene>
    <name evidence="1" type="ORF">ACH429_01955</name>
</gene>
<protein>
    <submittedName>
        <fullName evidence="1">Uncharacterized protein</fullName>
    </submittedName>
</protein>
<evidence type="ECO:0000313" key="2">
    <source>
        <dbReference type="Proteomes" id="UP001611548"/>
    </source>
</evidence>
<evidence type="ECO:0000313" key="1">
    <source>
        <dbReference type="EMBL" id="MFI1962907.1"/>
    </source>
</evidence>
<keyword evidence="2" id="KW-1185">Reference proteome</keyword>
<dbReference type="RefSeq" id="WP_398717944.1">
    <property type="nucleotide sequence ID" value="NZ_JBIRWE010000001.1"/>
</dbReference>